<dbReference type="Gene3D" id="2.60.40.10">
    <property type="entry name" value="Immunoglobulins"/>
    <property type="match status" value="3"/>
</dbReference>
<evidence type="ECO:0000313" key="6">
    <source>
        <dbReference type="Proteomes" id="UP001634394"/>
    </source>
</evidence>
<dbReference type="CDD" id="cd00096">
    <property type="entry name" value="Ig"/>
    <property type="match status" value="1"/>
</dbReference>
<dbReference type="InterPro" id="IPR050958">
    <property type="entry name" value="Cell_Adh-Cytoskel_Orgn"/>
</dbReference>
<accession>A0ABD3WE97</accession>
<feature type="domain" description="Ig-like" evidence="4">
    <location>
        <begin position="130"/>
        <end position="218"/>
    </location>
</feature>
<feature type="signal peptide" evidence="3">
    <location>
        <begin position="1"/>
        <end position="29"/>
    </location>
</feature>
<proteinExistence type="predicted"/>
<feature type="domain" description="Ig-like" evidence="4">
    <location>
        <begin position="25"/>
        <end position="123"/>
    </location>
</feature>
<dbReference type="InterPro" id="IPR013783">
    <property type="entry name" value="Ig-like_fold"/>
</dbReference>
<keyword evidence="1 3" id="KW-0732">Signal</keyword>
<dbReference type="Pfam" id="PF07679">
    <property type="entry name" value="I-set"/>
    <property type="match status" value="1"/>
</dbReference>
<dbReference type="Proteomes" id="UP001634394">
    <property type="component" value="Unassembled WGS sequence"/>
</dbReference>
<dbReference type="Pfam" id="PF13927">
    <property type="entry name" value="Ig_3"/>
    <property type="match status" value="1"/>
</dbReference>
<dbReference type="SUPFAM" id="SSF48726">
    <property type="entry name" value="Immunoglobulin"/>
    <property type="match status" value="3"/>
</dbReference>
<dbReference type="InterPro" id="IPR007110">
    <property type="entry name" value="Ig-like_dom"/>
</dbReference>
<keyword evidence="6" id="KW-1185">Reference proteome</keyword>
<dbReference type="SMART" id="SM00409">
    <property type="entry name" value="IG"/>
    <property type="match status" value="2"/>
</dbReference>
<evidence type="ECO:0000256" key="3">
    <source>
        <dbReference type="SAM" id="SignalP"/>
    </source>
</evidence>
<dbReference type="PANTHER" id="PTHR45080">
    <property type="entry name" value="CONTACTIN 5"/>
    <property type="match status" value="1"/>
</dbReference>
<dbReference type="InterPro" id="IPR013098">
    <property type="entry name" value="Ig_I-set"/>
</dbReference>
<dbReference type="PANTHER" id="PTHR45080:SF8">
    <property type="entry name" value="IG-LIKE DOMAIN-CONTAINING PROTEIN"/>
    <property type="match status" value="1"/>
</dbReference>
<name>A0ABD3WE97_SINWO</name>
<dbReference type="AlphaFoldDB" id="A0ABD3WE97"/>
<evidence type="ECO:0000256" key="2">
    <source>
        <dbReference type="ARBA" id="ARBA00023157"/>
    </source>
</evidence>
<feature type="chain" id="PRO_5044819528" description="Ig-like domain-containing protein" evidence="3">
    <location>
        <begin position="30"/>
        <end position="329"/>
    </location>
</feature>
<evidence type="ECO:0000313" key="5">
    <source>
        <dbReference type="EMBL" id="KAL3870865.1"/>
    </source>
</evidence>
<sequence>MYYNNSLKLKLTLTTRIILLLAVVPSTRNQPYEARIGDTKTLGPCKNDKSILNSFVIWEVHQTGKKIHTVTEKHWLDGGRVRIVTNTYEESNLVINTVRETDAGRYICKTGTTGNMNKQADIELIVQSAPKLPLTTKNQIIQEGETDELWCNATGIPIPTIEWFRKSRVTNDSGYENIGASGNMLRIHNVTRYARDIYKCNASNDLGSADGFINVDVSFSAELEVFEEELKRFNTEIGIEMACAVTANPMVNIVWYQGDEEVPIKDKPWKYEVKTDDDMKKDYYTRLSILKILSTLDEADFGTYNCKAHNDSGHVIAAKSIKLVRHHKE</sequence>
<keyword evidence="2" id="KW-1015">Disulfide bond</keyword>
<protein>
    <recommendedName>
        <fullName evidence="4">Ig-like domain-containing protein</fullName>
    </recommendedName>
</protein>
<organism evidence="5 6">
    <name type="scientific">Sinanodonta woodiana</name>
    <name type="common">Chinese pond mussel</name>
    <name type="synonym">Anodonta woodiana</name>
    <dbReference type="NCBI Taxonomy" id="1069815"/>
    <lineage>
        <taxon>Eukaryota</taxon>
        <taxon>Metazoa</taxon>
        <taxon>Spiralia</taxon>
        <taxon>Lophotrochozoa</taxon>
        <taxon>Mollusca</taxon>
        <taxon>Bivalvia</taxon>
        <taxon>Autobranchia</taxon>
        <taxon>Heteroconchia</taxon>
        <taxon>Palaeoheterodonta</taxon>
        <taxon>Unionida</taxon>
        <taxon>Unionoidea</taxon>
        <taxon>Unionidae</taxon>
        <taxon>Unioninae</taxon>
        <taxon>Sinanodonta</taxon>
    </lineage>
</organism>
<feature type="domain" description="Ig-like" evidence="4">
    <location>
        <begin position="239"/>
        <end position="322"/>
    </location>
</feature>
<evidence type="ECO:0000259" key="4">
    <source>
        <dbReference type="PROSITE" id="PS50835"/>
    </source>
</evidence>
<gene>
    <name evidence="5" type="ORF">ACJMK2_038897</name>
</gene>
<comment type="caution">
    <text evidence="5">The sequence shown here is derived from an EMBL/GenBank/DDBJ whole genome shotgun (WGS) entry which is preliminary data.</text>
</comment>
<dbReference type="InterPro" id="IPR036179">
    <property type="entry name" value="Ig-like_dom_sf"/>
</dbReference>
<dbReference type="SMART" id="SM00408">
    <property type="entry name" value="IGc2"/>
    <property type="match status" value="2"/>
</dbReference>
<dbReference type="InterPro" id="IPR003599">
    <property type="entry name" value="Ig_sub"/>
</dbReference>
<dbReference type="InterPro" id="IPR003598">
    <property type="entry name" value="Ig_sub2"/>
</dbReference>
<dbReference type="EMBL" id="JBJQND010000007">
    <property type="protein sequence ID" value="KAL3870865.1"/>
    <property type="molecule type" value="Genomic_DNA"/>
</dbReference>
<dbReference type="PROSITE" id="PS50835">
    <property type="entry name" value="IG_LIKE"/>
    <property type="match status" value="3"/>
</dbReference>
<evidence type="ECO:0000256" key="1">
    <source>
        <dbReference type="ARBA" id="ARBA00022729"/>
    </source>
</evidence>
<reference evidence="5 6" key="1">
    <citation type="submission" date="2024-11" db="EMBL/GenBank/DDBJ databases">
        <title>Chromosome-level genome assembly of the freshwater bivalve Anodonta woodiana.</title>
        <authorList>
            <person name="Chen X."/>
        </authorList>
    </citation>
    <scope>NUCLEOTIDE SEQUENCE [LARGE SCALE GENOMIC DNA]</scope>
    <source>
        <strain evidence="5">MN2024</strain>
        <tissue evidence="5">Gills</tissue>
    </source>
</reference>